<gene>
    <name evidence="1" type="ORF">PS2015_376</name>
</gene>
<evidence type="ECO:0000313" key="2">
    <source>
        <dbReference type="Proteomes" id="UP000065641"/>
    </source>
</evidence>
<dbReference type="AlphaFoldDB" id="A0A0S2KA32"/>
<accession>A0A0S2KA32</accession>
<sequence length="224" mass="23390">MIDTNKLLNQFMGGSTGTTQGVNPGAGRGDLMKGAAVGGILGLLVGNKKTRKMAGGLVGYGGAAAAGALAFKAYQNWQQGKQAATAPVATAADVNNVDPRFLPASIDSTGQNFSLTLMSAMIAAAKADGHIDAKEQAAIFEHVEKLSLDAESKAAVFDLLRQPADIDSLVSSVQGMEQASEVYLVSRLAIDVDHPAERAWLDALAHKLNLPTELVAHLDHQIED</sequence>
<dbReference type="KEGG" id="pspi:PS2015_376"/>
<reference evidence="1 2" key="1">
    <citation type="submission" date="2015-11" db="EMBL/GenBank/DDBJ databases">
        <authorList>
            <person name="Zhang Y."/>
            <person name="Guo Z."/>
        </authorList>
    </citation>
    <scope>NUCLEOTIDE SEQUENCE [LARGE SCALE GENOMIC DNA]</scope>
    <source>
        <strain evidence="1 2">KCTC 32221</strain>
    </source>
</reference>
<evidence type="ECO:0000313" key="1">
    <source>
        <dbReference type="EMBL" id="ALO45065.1"/>
    </source>
</evidence>
<dbReference type="RefSeq" id="WP_082627901.1">
    <property type="nucleotide sequence ID" value="NZ_CP013189.1"/>
</dbReference>
<protein>
    <recommendedName>
        <fullName evidence="3">Inner membrane protein yebE</fullName>
    </recommendedName>
</protein>
<dbReference type="CDD" id="cd07178">
    <property type="entry name" value="terB_like_YebE"/>
    <property type="match status" value="1"/>
</dbReference>
<dbReference type="STRING" id="1249552.PS2015_376"/>
<dbReference type="Gene3D" id="1.10.3680.10">
    <property type="entry name" value="TerB-like"/>
    <property type="match status" value="1"/>
</dbReference>
<dbReference type="Pfam" id="PF04391">
    <property type="entry name" value="DUF533"/>
    <property type="match status" value="1"/>
</dbReference>
<evidence type="ECO:0008006" key="3">
    <source>
        <dbReference type="Google" id="ProtNLM"/>
    </source>
</evidence>
<organism evidence="1 2">
    <name type="scientific">Pseudohongiella spirulinae</name>
    <dbReference type="NCBI Taxonomy" id="1249552"/>
    <lineage>
        <taxon>Bacteria</taxon>
        <taxon>Pseudomonadati</taxon>
        <taxon>Pseudomonadota</taxon>
        <taxon>Gammaproteobacteria</taxon>
        <taxon>Pseudomonadales</taxon>
        <taxon>Pseudohongiellaceae</taxon>
        <taxon>Pseudohongiella</taxon>
    </lineage>
</organism>
<dbReference type="OrthoDB" id="5459344at2"/>
<name>A0A0S2KA32_9GAMM</name>
<proteinExistence type="predicted"/>
<keyword evidence="2" id="KW-1185">Reference proteome</keyword>
<dbReference type="SUPFAM" id="SSF158682">
    <property type="entry name" value="TerB-like"/>
    <property type="match status" value="1"/>
</dbReference>
<dbReference type="InterPro" id="IPR007486">
    <property type="entry name" value="YebE"/>
</dbReference>
<dbReference type="InterPro" id="IPR029024">
    <property type="entry name" value="TerB-like"/>
</dbReference>
<dbReference type="EMBL" id="CP013189">
    <property type="protein sequence ID" value="ALO45065.1"/>
    <property type="molecule type" value="Genomic_DNA"/>
</dbReference>
<dbReference type="Proteomes" id="UP000065641">
    <property type="component" value="Chromosome"/>
</dbReference>